<keyword evidence="2" id="KW-1185">Reference proteome</keyword>
<sequence length="60" mass="6727">MTSEKLVPKKMRLNPNNSSIGPVNRKIDVGLLGLANSPHRHRDIAGHIQFRWPGSIVLRC</sequence>
<reference evidence="1" key="1">
    <citation type="journal article" date="2023" name="Genome Biol. Evol.">
        <title>Long-read-based Genome Assembly of Drosophila gunungcola Reveals Fewer Chemosensory Genes in Flower-breeding Species.</title>
        <authorList>
            <person name="Negi A."/>
            <person name="Liao B.Y."/>
            <person name="Yeh S.D."/>
        </authorList>
    </citation>
    <scope>NUCLEOTIDE SEQUENCE</scope>
    <source>
        <strain evidence="1">Sukarami</strain>
    </source>
</reference>
<dbReference type="Proteomes" id="UP001059596">
    <property type="component" value="Unassembled WGS sequence"/>
</dbReference>
<gene>
    <name evidence="1" type="ORF">M5D96_003303</name>
</gene>
<evidence type="ECO:0000313" key="1">
    <source>
        <dbReference type="EMBL" id="KAI8042003.1"/>
    </source>
</evidence>
<accession>A0A9P9YRY9</accession>
<name>A0A9P9YRY9_9MUSC</name>
<organism evidence="1 2">
    <name type="scientific">Drosophila gunungcola</name>
    <name type="common">fruit fly</name>
    <dbReference type="NCBI Taxonomy" id="103775"/>
    <lineage>
        <taxon>Eukaryota</taxon>
        <taxon>Metazoa</taxon>
        <taxon>Ecdysozoa</taxon>
        <taxon>Arthropoda</taxon>
        <taxon>Hexapoda</taxon>
        <taxon>Insecta</taxon>
        <taxon>Pterygota</taxon>
        <taxon>Neoptera</taxon>
        <taxon>Endopterygota</taxon>
        <taxon>Diptera</taxon>
        <taxon>Brachycera</taxon>
        <taxon>Muscomorpha</taxon>
        <taxon>Ephydroidea</taxon>
        <taxon>Drosophilidae</taxon>
        <taxon>Drosophila</taxon>
        <taxon>Sophophora</taxon>
    </lineage>
</organism>
<proteinExistence type="predicted"/>
<dbReference type="AlphaFoldDB" id="A0A9P9YRY9"/>
<evidence type="ECO:0000313" key="2">
    <source>
        <dbReference type="Proteomes" id="UP001059596"/>
    </source>
</evidence>
<comment type="caution">
    <text evidence="1">The sequence shown here is derived from an EMBL/GenBank/DDBJ whole genome shotgun (WGS) entry which is preliminary data.</text>
</comment>
<protein>
    <submittedName>
        <fullName evidence="1">Uncharacterized protein</fullName>
    </submittedName>
</protein>
<dbReference type="EMBL" id="JAMKOV010000002">
    <property type="protein sequence ID" value="KAI8042003.1"/>
    <property type="molecule type" value="Genomic_DNA"/>
</dbReference>